<evidence type="ECO:0000313" key="2">
    <source>
        <dbReference type="Proteomes" id="UP000002565"/>
    </source>
</evidence>
<dbReference type="Proteomes" id="UP000002565">
    <property type="component" value="Chromosome 2"/>
</dbReference>
<sequence length="37" mass="4501">MKAHCEDVAQHLAVIGRNLNKSVFEMKKRRMMRRFRL</sequence>
<dbReference type="KEGG" id="bmc:BAbS19_II09500"/>
<gene>
    <name evidence="1" type="ordered locus">BAbS19_II09500</name>
</gene>
<protein>
    <submittedName>
        <fullName evidence="1">Uncharacterized protein</fullName>
    </submittedName>
</protein>
<proteinExistence type="predicted"/>
<name>A0A0F6AVP2_BRUA1</name>
<evidence type="ECO:0000313" key="1">
    <source>
        <dbReference type="EMBL" id="ACD74433.1"/>
    </source>
</evidence>
<reference evidence="1 2" key="1">
    <citation type="journal article" date="2008" name="PLoS ONE">
        <title>Genome sequence of Brucella abortus vaccine strain S19 compared to virulent strains yields candidate virulence genes.</title>
        <authorList>
            <person name="Crasta O.R."/>
            <person name="Folkerts O."/>
            <person name="Fei Z."/>
            <person name="Mane S.P."/>
            <person name="Evans C."/>
            <person name="Martino-Catt S."/>
            <person name="Bricker B."/>
            <person name="Yu G."/>
            <person name="Du L."/>
            <person name="Sobral B.W."/>
        </authorList>
    </citation>
    <scope>NUCLEOTIDE SEQUENCE [LARGE SCALE GENOMIC DNA]</scope>
    <source>
        <strain evidence="1 2">S19</strain>
    </source>
</reference>
<organism evidence="1 2">
    <name type="scientific">Brucella abortus (strain S19)</name>
    <dbReference type="NCBI Taxonomy" id="430066"/>
    <lineage>
        <taxon>Bacteria</taxon>
        <taxon>Pseudomonadati</taxon>
        <taxon>Pseudomonadota</taxon>
        <taxon>Alphaproteobacteria</taxon>
        <taxon>Hyphomicrobiales</taxon>
        <taxon>Brucellaceae</taxon>
        <taxon>Brucella/Ochrobactrum group</taxon>
        <taxon>Brucella</taxon>
    </lineage>
</organism>
<dbReference type="AlphaFoldDB" id="A0A0F6AVP2"/>
<dbReference type="HOGENOM" id="CLU_3341042_0_0_5"/>
<dbReference type="EMBL" id="CP000888">
    <property type="protein sequence ID" value="ACD74433.1"/>
    <property type="molecule type" value="Genomic_DNA"/>
</dbReference>
<accession>A0A0F6AVP2</accession>